<dbReference type="SUPFAM" id="SSF103473">
    <property type="entry name" value="MFS general substrate transporter"/>
    <property type="match status" value="1"/>
</dbReference>
<organism evidence="3 4">
    <name type="scientific">Nocardioides jiangsuensis</name>
    <dbReference type="NCBI Taxonomy" id="2866161"/>
    <lineage>
        <taxon>Bacteria</taxon>
        <taxon>Bacillati</taxon>
        <taxon>Actinomycetota</taxon>
        <taxon>Actinomycetes</taxon>
        <taxon>Propionibacteriales</taxon>
        <taxon>Nocardioidaceae</taxon>
        <taxon>Nocardioides</taxon>
    </lineage>
</organism>
<comment type="caution">
    <text evidence="3">The sequence shown here is derived from an EMBL/GenBank/DDBJ whole genome shotgun (WGS) entry which is preliminary data.</text>
</comment>
<dbReference type="Gene3D" id="1.20.1250.20">
    <property type="entry name" value="MFS general substrate transporter like domains"/>
    <property type="match status" value="1"/>
</dbReference>
<dbReference type="Pfam" id="PF07690">
    <property type="entry name" value="MFS_1"/>
    <property type="match status" value="1"/>
</dbReference>
<name>A0ABS7RPE9_9ACTN</name>
<evidence type="ECO:0000256" key="2">
    <source>
        <dbReference type="SAM" id="Phobius"/>
    </source>
</evidence>
<feature type="transmembrane region" description="Helical" evidence="2">
    <location>
        <begin position="211"/>
        <end position="227"/>
    </location>
</feature>
<gene>
    <name evidence="3" type="ORF">K1X13_13905</name>
</gene>
<feature type="region of interest" description="Disordered" evidence="1">
    <location>
        <begin position="407"/>
        <end position="441"/>
    </location>
</feature>
<dbReference type="PANTHER" id="PTHR23530">
    <property type="entry name" value="TRANSPORT PROTEIN-RELATED"/>
    <property type="match status" value="1"/>
</dbReference>
<proteinExistence type="predicted"/>
<dbReference type="Proteomes" id="UP000754710">
    <property type="component" value="Unassembled WGS sequence"/>
</dbReference>
<keyword evidence="2" id="KW-0472">Membrane</keyword>
<dbReference type="RefSeq" id="WP_221025614.1">
    <property type="nucleotide sequence ID" value="NZ_JAIEZQ010000002.1"/>
</dbReference>
<dbReference type="CDD" id="cd06174">
    <property type="entry name" value="MFS"/>
    <property type="match status" value="1"/>
</dbReference>
<protein>
    <submittedName>
        <fullName evidence="3">MFS transporter</fullName>
    </submittedName>
</protein>
<evidence type="ECO:0000313" key="4">
    <source>
        <dbReference type="Proteomes" id="UP000754710"/>
    </source>
</evidence>
<sequence length="441" mass="45786">MHPLSLWLVYRGTWGFVGTLSWTTAAVYFLRDVGMSPLQLVLAGTALEIAYFLFEVPTGVVADTYSRKASVVVGTLLSGLAMVGIGALPDVGWVVAGMGLWGFAWTFRSGAEDAWLGDELGPHRLGAAYQRGAQVARVTGLLGIGAAVALALVDLRLPFVAAGCTAVALAFVLVGVMHEHGFTRPERDATTTVVRDALATARGGAGLVRRTPILLLVVGIFLCTGAFEEGFDRLWEAQLLLEVGLPELGPLGDVAWFGILAAATLVLSFAVAGPLVRRVEAFDNARLARLLLVLHGVLMLCALGFALAGSQSLAVAAYLATSVVRNLTGPTFQTWLNGTITDSSVRATVLSITSVAGSAGEWAGGPALGLVGTRWSVRAALATGALLLAPTLLLFARAVRHHGIEPELAGSATDADTDTDADTATTDTADSDAAGEVGTPR</sequence>
<feature type="transmembrane region" description="Helical" evidence="2">
    <location>
        <begin position="74"/>
        <end position="101"/>
    </location>
</feature>
<dbReference type="InterPro" id="IPR036259">
    <property type="entry name" value="MFS_trans_sf"/>
</dbReference>
<dbReference type="PANTHER" id="PTHR23530:SF1">
    <property type="entry name" value="PERMEASE, MAJOR FACILITATOR SUPERFAMILY-RELATED"/>
    <property type="match status" value="1"/>
</dbReference>
<feature type="compositionally biased region" description="Low complexity" evidence="1">
    <location>
        <begin position="422"/>
        <end position="434"/>
    </location>
</feature>
<dbReference type="InterPro" id="IPR053160">
    <property type="entry name" value="MFS_DHA3_Transporter"/>
</dbReference>
<evidence type="ECO:0000313" key="3">
    <source>
        <dbReference type="EMBL" id="MBY9075923.1"/>
    </source>
</evidence>
<accession>A0ABS7RPE9</accession>
<evidence type="ECO:0000256" key="1">
    <source>
        <dbReference type="SAM" id="MobiDB-lite"/>
    </source>
</evidence>
<keyword evidence="2" id="KW-0812">Transmembrane</keyword>
<dbReference type="InterPro" id="IPR011701">
    <property type="entry name" value="MFS"/>
</dbReference>
<keyword evidence="4" id="KW-1185">Reference proteome</keyword>
<feature type="transmembrane region" description="Helical" evidence="2">
    <location>
        <begin position="254"/>
        <end position="275"/>
    </location>
</feature>
<feature type="transmembrane region" description="Helical" evidence="2">
    <location>
        <begin position="375"/>
        <end position="396"/>
    </location>
</feature>
<feature type="transmembrane region" description="Helical" evidence="2">
    <location>
        <begin position="287"/>
        <end position="308"/>
    </location>
</feature>
<feature type="transmembrane region" description="Helical" evidence="2">
    <location>
        <begin position="37"/>
        <end position="54"/>
    </location>
</feature>
<feature type="transmembrane region" description="Helical" evidence="2">
    <location>
        <begin position="159"/>
        <end position="177"/>
    </location>
</feature>
<feature type="transmembrane region" description="Helical" evidence="2">
    <location>
        <begin position="12"/>
        <end position="30"/>
    </location>
</feature>
<dbReference type="EMBL" id="JAIEZQ010000002">
    <property type="protein sequence ID" value="MBY9075923.1"/>
    <property type="molecule type" value="Genomic_DNA"/>
</dbReference>
<keyword evidence="2" id="KW-1133">Transmembrane helix</keyword>
<reference evidence="3 4" key="1">
    <citation type="submission" date="2021-08" db="EMBL/GenBank/DDBJ databases">
        <title>Nocardioides bacterium WL0053 sp. nov., isolated from the sediment.</title>
        <authorList>
            <person name="Wang L."/>
            <person name="Zhang D."/>
            <person name="Zhang A."/>
        </authorList>
    </citation>
    <scope>NUCLEOTIDE SEQUENCE [LARGE SCALE GENOMIC DNA]</scope>
    <source>
        <strain evidence="3 4">WL0053</strain>
    </source>
</reference>